<protein>
    <submittedName>
        <fullName evidence="1">Uncharacterized protein</fullName>
    </submittedName>
</protein>
<proteinExistence type="predicted"/>
<name>A0ACD5WVN7_AVESA</name>
<sequence>MAPARRKRGMSAAAAAAAAAAQWKLGDLVLAKMKGFPAWPAMISEPEQWGLASVKNKRLVYFYGTKQIAFCNYAELEAFTEEKRRSLFAKRHGKGADFVRAVDEIIDVYDSLKEDNNEKLDLTANEAKPGEENPGMLDTKGLVKSSNMGSDKKLEDHAVIVTDHNLVNADEPTGSAQCVVNSAPDGLTENISMLDEMRNIPLSATSFSKKLRDAHPQNCYTRSRAPALRRSRSSLGVGIRKSQDSCKHSGETSLASVDLVPDDNKEDPNLHKYALNDKANSGSPSMLDDLCYHSSGGTFNQPGTPGASDSNKNLSSTPKVDNTCDSEASQNGASTTEFNSNGASSLPMKSAIIFKRKRKPDRNWISDTTDCIAPNKDEELQDELSGNLGDSPNSKNELNKSDGDEHLPLVKRARVRMGRPQLEASPGTVEQIDVPNNRSGLAAPADHSVMHISNAFSADQSSVVNSVPNLSSILDTPLPSGGHSVWKNKEYQPRVLTLDVEAALPPSKRLHRALEAMSANVAETISSLPKETRSKQLTLSGCVSSENSHSNKSSDAVVTTPDRSGIIEGLGSSGMQFMHSSAGKTHTSGSILQNNSVVVSMKLSEPILDVTVTQTIAVPDRLSSSSGKPCNAVSKLTSCSSNTKPLGCPTFEVSRSYEICGEPVDPPKLLLSDNNVSSDSVPHGETILASATNLGDTTSNSSLATKSSSIQSDADTRTSEVHTFSALALKELNHRNLKDRCTSPDSMPMKELIAVAQARRFSRSTSFSDNLLIGKYIAKTSVSTPLKEGQGQLSPSNQIIRRTSTNDSTPLKEGQGQLSPSNRITRRTSTNDSIHSKSLSDSLQHNDVKTIAGSCEANAARKAFGAFLGTLTRTKENIARATRLAIDCAKHGIAGEAFDIIVEHMEKETNLYKRVDLFFLVDSITQCSRNQKGNFAGGPGDLYPSLIQAILPRLLYAVAPPGNSAWENRRQCLKVLKLWLERKTLPEYVIRHHIRELEVINEASFGSSRRPSRTERALNDPLRDNEGMLVDEYGSNAGFHIPNLICTKVLKDEEGSSSEDRSFEAVTPEQDAPGGDEKEESQMHVEKHRLILEEVDGELEMEDVSPPSEAEASNLPQPDRSDTNCATSYHHPSDTGPPLPNDVPPLPPPLPCSPPPVPIAQKTQLQATLQMASDPVGPHPPVATNNVQSQQPHPIVEHLHSMNPSVAPLQPPFCNSAHAVHQNQIAPLNPPGPHSNFPTPPAQYHGNNYHQHPTASTPNGGYHLQRPPPPPPPNHFPHMPSEPHQRPQQWSYQYNGHDRDHQRHDSMHHVHDRRPHFSDRRYRHDDRGHHFDERAIRGPMHHDADRGRFPPFPPGPPGPDQASAAPMHYGRPSDPPPGPCSGWSREPPVPHVAGAHGSWRPR</sequence>
<reference evidence="1" key="1">
    <citation type="submission" date="2021-05" db="EMBL/GenBank/DDBJ databases">
        <authorList>
            <person name="Scholz U."/>
            <person name="Mascher M."/>
            <person name="Fiebig A."/>
        </authorList>
    </citation>
    <scope>NUCLEOTIDE SEQUENCE [LARGE SCALE GENOMIC DNA]</scope>
</reference>
<reference evidence="1" key="2">
    <citation type="submission" date="2025-09" db="UniProtKB">
        <authorList>
            <consortium name="EnsemblPlants"/>
        </authorList>
    </citation>
    <scope>IDENTIFICATION</scope>
</reference>
<evidence type="ECO:0000313" key="1">
    <source>
        <dbReference type="EnsemblPlants" id="AVESA.00010b.r2.4CG1315460.2.CDS"/>
    </source>
</evidence>
<organism evidence="1 2">
    <name type="scientific">Avena sativa</name>
    <name type="common">Oat</name>
    <dbReference type="NCBI Taxonomy" id="4498"/>
    <lineage>
        <taxon>Eukaryota</taxon>
        <taxon>Viridiplantae</taxon>
        <taxon>Streptophyta</taxon>
        <taxon>Embryophyta</taxon>
        <taxon>Tracheophyta</taxon>
        <taxon>Spermatophyta</taxon>
        <taxon>Magnoliopsida</taxon>
        <taxon>Liliopsida</taxon>
        <taxon>Poales</taxon>
        <taxon>Poaceae</taxon>
        <taxon>BOP clade</taxon>
        <taxon>Pooideae</taxon>
        <taxon>Poodae</taxon>
        <taxon>Poeae</taxon>
        <taxon>Poeae Chloroplast Group 1 (Aveneae type)</taxon>
        <taxon>Aveninae</taxon>
        <taxon>Avena</taxon>
    </lineage>
</organism>
<accession>A0ACD5WVN7</accession>
<evidence type="ECO:0000313" key="2">
    <source>
        <dbReference type="Proteomes" id="UP001732700"/>
    </source>
</evidence>
<keyword evidence="2" id="KW-1185">Reference proteome</keyword>
<dbReference type="EnsemblPlants" id="AVESA.00010b.r2.4CG1315460.2">
    <property type="protein sequence ID" value="AVESA.00010b.r2.4CG1315460.2.CDS"/>
    <property type="gene ID" value="AVESA.00010b.r2.4CG1315460"/>
</dbReference>
<dbReference type="Proteomes" id="UP001732700">
    <property type="component" value="Chromosome 4C"/>
</dbReference>